<feature type="domain" description="Thiamine phosphate synthase/TenI" evidence="14">
    <location>
        <begin position="290"/>
        <end position="460"/>
    </location>
</feature>
<dbReference type="FunFam" id="3.20.20.70:FF:000064">
    <property type="entry name" value="Thiamine-phosphate synthase"/>
    <property type="match status" value="1"/>
</dbReference>
<feature type="binding site" evidence="13">
    <location>
        <begin position="404"/>
        <end position="406"/>
    </location>
    <ligand>
        <name>2-[(2R,5Z)-2-carboxy-4-methylthiazol-5(2H)-ylidene]ethyl phosphate</name>
        <dbReference type="ChEBI" id="CHEBI:62899"/>
    </ligand>
</feature>
<keyword evidence="2 13" id="KW-0808">Transferase</keyword>
<dbReference type="Pfam" id="PF02581">
    <property type="entry name" value="TMP-TENI"/>
    <property type="match status" value="1"/>
</dbReference>
<feature type="binding site" evidence="13">
    <location>
        <position position="378"/>
    </location>
    <ligand>
        <name>4-amino-2-methyl-5-(diphosphooxymethyl)pyrimidine</name>
        <dbReference type="ChEBI" id="CHEBI:57841"/>
    </ligand>
</feature>
<dbReference type="InterPro" id="IPR013749">
    <property type="entry name" value="PM/HMP-P_kinase-1"/>
</dbReference>
<dbReference type="PANTHER" id="PTHR20858:SF17">
    <property type="entry name" value="HYDROXYMETHYLPYRIMIDINE_PHOSPHOMETHYLPYRIMIDINE KINASE THI20-RELATED"/>
    <property type="match status" value="1"/>
</dbReference>
<keyword evidence="7 13" id="KW-0460">Magnesium</keyword>
<proteinExistence type="inferred from homology"/>
<dbReference type="GO" id="GO:0008972">
    <property type="term" value="F:phosphomethylpyrimidine kinase activity"/>
    <property type="evidence" value="ECO:0007669"/>
    <property type="project" value="InterPro"/>
</dbReference>
<dbReference type="PATRIC" id="fig|754477.3.peg.134"/>
<reference evidence="16 17" key="1">
    <citation type="journal article" date="2012" name="J. Bacteriol.">
        <title>Complete genome sequences of Methylophaga sp. strain JAM1 and Methylophaga sp. strain JAM7.</title>
        <authorList>
            <person name="Villeneuve C."/>
            <person name="Martineau C."/>
            <person name="Mauffrey F."/>
            <person name="Villemur R."/>
        </authorList>
    </citation>
    <scope>NUCLEOTIDE SEQUENCE [LARGE SCALE GENOMIC DNA]</scope>
    <source>
        <strain evidence="16 17">JAM7</strain>
    </source>
</reference>
<dbReference type="Gene3D" id="3.20.20.70">
    <property type="entry name" value="Aldolase class I"/>
    <property type="match status" value="1"/>
</dbReference>
<feature type="domain" description="Pyridoxamine kinase/Phosphomethylpyrimidine kinase" evidence="15">
    <location>
        <begin position="13"/>
        <end position="243"/>
    </location>
</feature>
<comment type="catalytic activity">
    <reaction evidence="12 13">
        <text>2-[(2R,5Z)-2-carboxy-4-methylthiazol-5(2H)-ylidene]ethyl phosphate + 4-amino-2-methyl-5-(diphosphooxymethyl)pyrimidine + 2 H(+) = thiamine phosphate + CO2 + diphosphate</text>
        <dbReference type="Rhea" id="RHEA:47844"/>
        <dbReference type="ChEBI" id="CHEBI:15378"/>
        <dbReference type="ChEBI" id="CHEBI:16526"/>
        <dbReference type="ChEBI" id="CHEBI:33019"/>
        <dbReference type="ChEBI" id="CHEBI:37575"/>
        <dbReference type="ChEBI" id="CHEBI:57841"/>
        <dbReference type="ChEBI" id="CHEBI:62899"/>
        <dbReference type="EC" id="2.5.1.3"/>
    </reaction>
</comment>
<dbReference type="InterPro" id="IPR004399">
    <property type="entry name" value="HMP/HMP-P_kinase_dom"/>
</dbReference>
<protein>
    <recommendedName>
        <fullName evidence="13">Thiamine-phosphate synthase</fullName>
        <shortName evidence="13">TP synthase</shortName>
        <shortName evidence="13">TPS</shortName>
        <ecNumber evidence="13">2.5.1.3</ecNumber>
    </recommendedName>
    <alternativeName>
        <fullName evidence="13">Thiamine-phosphate pyrophosphorylase</fullName>
        <shortName evidence="13">TMP pyrophosphorylase</shortName>
        <shortName evidence="13">TMP-PPase</shortName>
    </alternativeName>
</protein>
<dbReference type="InterPro" id="IPR036206">
    <property type="entry name" value="ThiamineP_synth_sf"/>
</dbReference>
<evidence type="ECO:0000256" key="6">
    <source>
        <dbReference type="ARBA" id="ARBA00022840"/>
    </source>
</evidence>
<evidence type="ECO:0000256" key="3">
    <source>
        <dbReference type="ARBA" id="ARBA00022723"/>
    </source>
</evidence>
<keyword evidence="5" id="KW-0418">Kinase</keyword>
<evidence type="ECO:0000256" key="4">
    <source>
        <dbReference type="ARBA" id="ARBA00022741"/>
    </source>
</evidence>
<dbReference type="InterPro" id="IPR034291">
    <property type="entry name" value="TMP_synthase"/>
</dbReference>
<comment type="catalytic activity">
    <reaction evidence="10 13">
        <text>4-methyl-5-(2-phosphooxyethyl)-thiazole + 4-amino-2-methyl-5-(diphosphooxymethyl)pyrimidine + H(+) = thiamine phosphate + diphosphate</text>
        <dbReference type="Rhea" id="RHEA:22328"/>
        <dbReference type="ChEBI" id="CHEBI:15378"/>
        <dbReference type="ChEBI" id="CHEBI:33019"/>
        <dbReference type="ChEBI" id="CHEBI:37575"/>
        <dbReference type="ChEBI" id="CHEBI:57841"/>
        <dbReference type="ChEBI" id="CHEBI:58296"/>
        <dbReference type="EC" id="2.5.1.3"/>
    </reaction>
</comment>
<comment type="similarity">
    <text evidence="13">Belongs to the thiamine-phosphate synthase family.</text>
</comment>
<dbReference type="Pfam" id="PF08543">
    <property type="entry name" value="Phos_pyr_kin"/>
    <property type="match status" value="1"/>
</dbReference>
<dbReference type="eggNOG" id="COG0351">
    <property type="taxonomic scope" value="Bacteria"/>
</dbReference>
<evidence type="ECO:0000256" key="13">
    <source>
        <dbReference type="HAMAP-Rule" id="MF_00097"/>
    </source>
</evidence>
<evidence type="ECO:0000256" key="9">
    <source>
        <dbReference type="ARBA" id="ARBA00023268"/>
    </source>
</evidence>
<comment type="pathway">
    <text evidence="1 13">Cofactor biosynthesis; thiamine diphosphate biosynthesis; thiamine phosphate from 4-amino-2-methyl-5-diphosphomethylpyrimidine and 4-methyl-5-(2-phosphoethyl)-thiazole: step 1/1.</text>
</comment>
<dbReference type="AlphaFoldDB" id="I1YEH3"/>
<feature type="binding site" evidence="13">
    <location>
        <position position="407"/>
    </location>
    <ligand>
        <name>4-amino-2-methyl-5-(diphosphooxymethyl)pyrimidine</name>
        <dbReference type="ChEBI" id="CHEBI:57841"/>
    </ligand>
</feature>
<dbReference type="InterPro" id="IPR013785">
    <property type="entry name" value="Aldolase_TIM"/>
</dbReference>
<keyword evidence="9" id="KW-0511">Multifunctional enzyme</keyword>
<dbReference type="GO" id="GO:0004789">
    <property type="term" value="F:thiamine-phosphate diphosphorylase activity"/>
    <property type="evidence" value="ECO:0007669"/>
    <property type="project" value="UniProtKB-UniRule"/>
</dbReference>
<dbReference type="GO" id="GO:0009229">
    <property type="term" value="P:thiamine diphosphate biosynthetic process"/>
    <property type="evidence" value="ECO:0007669"/>
    <property type="project" value="UniProtKB-UniRule"/>
</dbReference>
<keyword evidence="4" id="KW-0547">Nucleotide-binding</keyword>
<keyword evidence="8 13" id="KW-0784">Thiamine biosynthesis</keyword>
<keyword evidence="6" id="KW-0067">ATP-binding</keyword>
<evidence type="ECO:0000256" key="7">
    <source>
        <dbReference type="ARBA" id="ARBA00022842"/>
    </source>
</evidence>
<dbReference type="GO" id="GO:0008902">
    <property type="term" value="F:hydroxymethylpyrimidine kinase activity"/>
    <property type="evidence" value="ECO:0007669"/>
    <property type="project" value="TreeGrafter"/>
</dbReference>
<keyword evidence="17" id="KW-1185">Reference proteome</keyword>
<evidence type="ECO:0000256" key="10">
    <source>
        <dbReference type="ARBA" id="ARBA00047334"/>
    </source>
</evidence>
<accession>I1YEH3</accession>
<evidence type="ECO:0000313" key="17">
    <source>
        <dbReference type="Proteomes" id="UP000009145"/>
    </source>
</evidence>
<dbReference type="InterPro" id="IPR029056">
    <property type="entry name" value="Ribokinase-like"/>
</dbReference>
<dbReference type="GO" id="GO:0005829">
    <property type="term" value="C:cytosol"/>
    <property type="evidence" value="ECO:0007669"/>
    <property type="project" value="TreeGrafter"/>
</dbReference>
<dbReference type="HOGENOM" id="CLU_018272_7_1_6"/>
<evidence type="ECO:0000256" key="5">
    <source>
        <dbReference type="ARBA" id="ARBA00022777"/>
    </source>
</evidence>
<evidence type="ECO:0000256" key="1">
    <source>
        <dbReference type="ARBA" id="ARBA00005165"/>
    </source>
</evidence>
<dbReference type="UniPathway" id="UPA00060">
    <property type="reaction ID" value="UER00138"/>
</dbReference>
<dbReference type="PANTHER" id="PTHR20858">
    <property type="entry name" value="PHOSPHOMETHYLPYRIMIDINE KINASE"/>
    <property type="match status" value="1"/>
</dbReference>
<dbReference type="GO" id="GO:0009228">
    <property type="term" value="P:thiamine biosynthetic process"/>
    <property type="evidence" value="ECO:0007669"/>
    <property type="project" value="UniProtKB-KW"/>
</dbReference>
<dbReference type="SUPFAM" id="SSF53613">
    <property type="entry name" value="Ribokinase-like"/>
    <property type="match status" value="1"/>
</dbReference>
<feature type="binding site" evidence="13">
    <location>
        <position position="437"/>
    </location>
    <ligand>
        <name>2-[(2R,5Z)-2-carboxy-4-methylthiazol-5(2H)-ylidene]ethyl phosphate</name>
        <dbReference type="ChEBI" id="CHEBI:62899"/>
    </ligand>
</feature>
<evidence type="ECO:0000256" key="11">
    <source>
        <dbReference type="ARBA" id="ARBA00047851"/>
    </source>
</evidence>
<dbReference type="EC" id="2.5.1.3" evidence="13"/>
<dbReference type="CDD" id="cd00564">
    <property type="entry name" value="TMP_TenI"/>
    <property type="match status" value="1"/>
</dbReference>
<dbReference type="Gene3D" id="3.40.1190.20">
    <property type="match status" value="1"/>
</dbReference>
<comment type="cofactor">
    <cofactor evidence="13">
        <name>Mg(2+)</name>
        <dbReference type="ChEBI" id="CHEBI:18420"/>
    </cofactor>
    <text evidence="13">Binds 1 Mg(2+) ion per subunit.</text>
</comment>
<dbReference type="GO" id="GO:0005524">
    <property type="term" value="F:ATP binding"/>
    <property type="evidence" value="ECO:0007669"/>
    <property type="project" value="UniProtKB-KW"/>
</dbReference>
<keyword evidence="3 13" id="KW-0479">Metal-binding</keyword>
<dbReference type="STRING" id="754477.Q7C_135"/>
<dbReference type="CDD" id="cd01169">
    <property type="entry name" value="HMPP_kinase"/>
    <property type="match status" value="1"/>
</dbReference>
<dbReference type="eggNOG" id="COG0352">
    <property type="taxonomic scope" value="Bacteria"/>
</dbReference>
<dbReference type="GO" id="GO:0000287">
    <property type="term" value="F:magnesium ion binding"/>
    <property type="evidence" value="ECO:0007669"/>
    <property type="project" value="UniProtKB-UniRule"/>
</dbReference>
<dbReference type="RefSeq" id="WP_014702766.1">
    <property type="nucleotide sequence ID" value="NC_017856.1"/>
</dbReference>
<comment type="catalytic activity">
    <reaction evidence="11 13">
        <text>2-(2-carboxy-4-methylthiazol-5-yl)ethyl phosphate + 4-amino-2-methyl-5-(diphosphooxymethyl)pyrimidine + 2 H(+) = thiamine phosphate + CO2 + diphosphate</text>
        <dbReference type="Rhea" id="RHEA:47848"/>
        <dbReference type="ChEBI" id="CHEBI:15378"/>
        <dbReference type="ChEBI" id="CHEBI:16526"/>
        <dbReference type="ChEBI" id="CHEBI:33019"/>
        <dbReference type="ChEBI" id="CHEBI:37575"/>
        <dbReference type="ChEBI" id="CHEBI:57841"/>
        <dbReference type="ChEBI" id="CHEBI:62890"/>
        <dbReference type="EC" id="2.5.1.3"/>
    </reaction>
</comment>
<gene>
    <name evidence="13" type="primary">thiE</name>
    <name evidence="16" type="ordered locus">Q7C_135</name>
</gene>
<dbReference type="EMBL" id="CP003380">
    <property type="protein sequence ID" value="AFJ01316.1"/>
    <property type="molecule type" value="Genomic_DNA"/>
</dbReference>
<organism evidence="16 17">
    <name type="scientific">Methylophaga frappieri (strain ATCC BAA-2434 / DSM 25690 / JAM7)</name>
    <dbReference type="NCBI Taxonomy" id="754477"/>
    <lineage>
        <taxon>Bacteria</taxon>
        <taxon>Pseudomonadati</taxon>
        <taxon>Pseudomonadota</taxon>
        <taxon>Gammaproteobacteria</taxon>
        <taxon>Thiotrichales</taxon>
        <taxon>Piscirickettsiaceae</taxon>
        <taxon>Methylophaga</taxon>
    </lineage>
</organism>
<dbReference type="SUPFAM" id="SSF51391">
    <property type="entry name" value="Thiamin phosphate synthase"/>
    <property type="match status" value="1"/>
</dbReference>
<dbReference type="KEGG" id="mec:Q7C_135"/>
<evidence type="ECO:0000259" key="15">
    <source>
        <dbReference type="Pfam" id="PF08543"/>
    </source>
</evidence>
<dbReference type="Proteomes" id="UP000009145">
    <property type="component" value="Chromosome"/>
</dbReference>
<dbReference type="InterPro" id="IPR022998">
    <property type="entry name" value="ThiamineP_synth_TenI"/>
</dbReference>
<evidence type="ECO:0000256" key="8">
    <source>
        <dbReference type="ARBA" id="ARBA00022977"/>
    </source>
</evidence>
<evidence type="ECO:0000256" key="2">
    <source>
        <dbReference type="ARBA" id="ARBA00022679"/>
    </source>
</evidence>
<sequence length="496" mass="53964">MVKPVVLLIGGIDPQGAAGLTVDIQTVTQLGGHPVSLVTCLTEQTAQGLTRLNPLGTAEFKAQLACCCSDFELAAIKIGLLPNSAIAEIVAEFIKTQTVPVVLDPVLSISHGGEVDSAIAVLIKAHFLPHLTLLTPNLPELQQLAGDGEPSQQIDILIQQGLSACLVKGGHDSGAFSTDFYKDAFSQFSLGLPRLPYPMRGTGCRLATAIATQLAFGHRCQDAIVLARSYVAEAYQQASSVGPYRLLGNFSWQLNRQSLPAVHDQTKPVEQSWSFARCPEQLGVYAVVDSADWVRRCLQSGIRTVQLRIKEAEQSHITREIQQAIHEAAAFQDSRLFINDHWQLAIQYGAYGVHLGQEDLQQADLEAIARAGLRLGISTHSHWELARALAVQPSYIALGPVYPTTSKQMPWQPQGLHTVREWLRILENTIPLVAIGGITVPRAVMLHELGVKSVAMISAITRSADTQQVIRALLALWPETETEKTKQQSSQKISVN</sequence>
<feature type="binding site" evidence="13">
    <location>
        <position position="340"/>
    </location>
    <ligand>
        <name>Mg(2+)</name>
        <dbReference type="ChEBI" id="CHEBI:18420"/>
    </ligand>
</feature>
<feature type="binding site" evidence="13">
    <location>
        <position position="359"/>
    </location>
    <ligand>
        <name>Mg(2+)</name>
        <dbReference type="ChEBI" id="CHEBI:18420"/>
    </ligand>
</feature>
<name>I1YEH3_METFJ</name>
<feature type="binding site" evidence="13">
    <location>
        <begin position="306"/>
        <end position="310"/>
    </location>
    <ligand>
        <name>4-amino-2-methyl-5-(diphosphooxymethyl)pyrimidine</name>
        <dbReference type="ChEBI" id="CHEBI:57841"/>
    </ligand>
</feature>
<feature type="binding site" evidence="13">
    <location>
        <position position="339"/>
    </location>
    <ligand>
        <name>4-amino-2-methyl-5-(diphosphooxymethyl)pyrimidine</name>
        <dbReference type="ChEBI" id="CHEBI:57841"/>
    </ligand>
</feature>
<evidence type="ECO:0000256" key="12">
    <source>
        <dbReference type="ARBA" id="ARBA00047883"/>
    </source>
</evidence>
<comment type="function">
    <text evidence="13">Condenses 4-methyl-5-(beta-hydroxyethyl)thiazole monophosphate (THZ-P) and 2-methyl-4-amino-5-hydroxymethyl pyrimidine pyrophosphate (HMP-PP) to form thiamine monophosphate (TMP).</text>
</comment>
<feature type="binding site" evidence="13">
    <location>
        <begin position="457"/>
        <end position="458"/>
    </location>
    <ligand>
        <name>2-[(2R,5Z)-2-carboxy-4-methylthiazol-5(2H)-ylidene]ethyl phosphate</name>
        <dbReference type="ChEBI" id="CHEBI:62899"/>
    </ligand>
</feature>
<dbReference type="HAMAP" id="MF_00097">
    <property type="entry name" value="TMP_synthase"/>
    <property type="match status" value="1"/>
</dbReference>
<dbReference type="NCBIfam" id="NF002904">
    <property type="entry name" value="PRK03512.1"/>
    <property type="match status" value="1"/>
</dbReference>
<dbReference type="NCBIfam" id="TIGR00693">
    <property type="entry name" value="thiE"/>
    <property type="match status" value="1"/>
</dbReference>
<dbReference type="OrthoDB" id="9810880at2"/>
<evidence type="ECO:0000259" key="14">
    <source>
        <dbReference type="Pfam" id="PF02581"/>
    </source>
</evidence>
<evidence type="ECO:0000313" key="16">
    <source>
        <dbReference type="EMBL" id="AFJ01316.1"/>
    </source>
</evidence>